<feature type="compositionally biased region" description="Basic and acidic residues" evidence="9">
    <location>
        <begin position="124"/>
        <end position="133"/>
    </location>
</feature>
<sequence>MSAENSSLVASGVGPSATDAETHKESISALKRKASPPPEDAVLQSPKRTRPDNAAERRGSAGSPPSRQDPTTERRPQSSKEEERKRGKRLFGGLLNTLSQTTISSQQKKRQEIERRQQAKMQHQRAEDDKQRQEKLAKLNAVRKVEQVKFDEQVMQTRHSHMLATARFIHTKTEPKIYYLPWEPTADQEDIVKDQIRDAEKAVEKEAREFKQRKDEWMRALGVLVVESSDTQKPAPEPEAAHEETVGKSAEAPQTLTESTNPTSPAAHTTNSNKVGQEKESDETGDVMVEEEEDTVIY</sequence>
<dbReference type="PANTHER" id="PTHR12707:SF0">
    <property type="entry name" value="PININ"/>
    <property type="match status" value="1"/>
</dbReference>
<evidence type="ECO:0000256" key="8">
    <source>
        <dbReference type="SAM" id="Coils"/>
    </source>
</evidence>
<dbReference type="Pfam" id="PF04696">
    <property type="entry name" value="Pinin_SDK_memA"/>
    <property type="match status" value="1"/>
</dbReference>
<dbReference type="InParanoid" id="A0A1Y2EFD0"/>
<feature type="compositionally biased region" description="Basic and acidic residues" evidence="9">
    <location>
        <begin position="49"/>
        <end position="59"/>
    </location>
</feature>
<dbReference type="GO" id="GO:0006397">
    <property type="term" value="P:mRNA processing"/>
    <property type="evidence" value="ECO:0007669"/>
    <property type="project" value="UniProtKB-KW"/>
</dbReference>
<evidence type="ECO:0000259" key="10">
    <source>
        <dbReference type="Pfam" id="PF04696"/>
    </source>
</evidence>
<feature type="compositionally biased region" description="Basic and acidic residues" evidence="9">
    <location>
        <begin position="70"/>
        <end position="85"/>
    </location>
</feature>
<evidence type="ECO:0000256" key="2">
    <source>
        <dbReference type="ARBA" id="ARBA00010386"/>
    </source>
</evidence>
<evidence type="ECO:0000256" key="3">
    <source>
        <dbReference type="ARBA" id="ARBA00022664"/>
    </source>
</evidence>
<dbReference type="RefSeq" id="XP_040719455.1">
    <property type="nucleotide sequence ID" value="XM_040865706.1"/>
</dbReference>
<keyword evidence="12" id="KW-1185">Reference proteome</keyword>
<dbReference type="InterPro" id="IPR039853">
    <property type="entry name" value="Pinin"/>
</dbReference>
<evidence type="ECO:0000256" key="5">
    <source>
        <dbReference type="ARBA" id="ARBA00023163"/>
    </source>
</evidence>
<keyword evidence="5" id="KW-0804">Transcription</keyword>
<dbReference type="OrthoDB" id="330772at2759"/>
<evidence type="ECO:0000256" key="9">
    <source>
        <dbReference type="SAM" id="MobiDB-lite"/>
    </source>
</evidence>
<accession>A0A1Y2EFD0</accession>
<dbReference type="AlphaFoldDB" id="A0A1Y2EFD0"/>
<keyword evidence="6" id="KW-0508">mRNA splicing</keyword>
<feature type="compositionally biased region" description="Polar residues" evidence="9">
    <location>
        <begin position="96"/>
        <end position="105"/>
    </location>
</feature>
<evidence type="ECO:0000256" key="4">
    <source>
        <dbReference type="ARBA" id="ARBA00023015"/>
    </source>
</evidence>
<dbReference type="PANTHER" id="PTHR12707">
    <property type="entry name" value="PINN"/>
    <property type="match status" value="1"/>
</dbReference>
<protein>
    <submittedName>
        <fullName evidence="11">Pinin/SDK/memA/ protein conserved region-domain-containing protein</fullName>
    </submittedName>
</protein>
<feature type="region of interest" description="Disordered" evidence="9">
    <location>
        <begin position="1"/>
        <end position="133"/>
    </location>
</feature>
<dbReference type="GO" id="GO:0008380">
    <property type="term" value="P:RNA splicing"/>
    <property type="evidence" value="ECO:0007669"/>
    <property type="project" value="UniProtKB-KW"/>
</dbReference>
<keyword evidence="8" id="KW-0175">Coiled coil</keyword>
<dbReference type="STRING" id="1141098.A0A1Y2EFD0"/>
<feature type="coiled-coil region" evidence="8">
    <location>
        <begin position="189"/>
        <end position="220"/>
    </location>
</feature>
<evidence type="ECO:0000256" key="6">
    <source>
        <dbReference type="ARBA" id="ARBA00023187"/>
    </source>
</evidence>
<evidence type="ECO:0000313" key="11">
    <source>
        <dbReference type="EMBL" id="ORY69505.1"/>
    </source>
</evidence>
<evidence type="ECO:0000256" key="1">
    <source>
        <dbReference type="ARBA" id="ARBA00004123"/>
    </source>
</evidence>
<organism evidence="11 12">
    <name type="scientific">Pseudomassariella vexata</name>
    <dbReference type="NCBI Taxonomy" id="1141098"/>
    <lineage>
        <taxon>Eukaryota</taxon>
        <taxon>Fungi</taxon>
        <taxon>Dikarya</taxon>
        <taxon>Ascomycota</taxon>
        <taxon>Pezizomycotina</taxon>
        <taxon>Sordariomycetes</taxon>
        <taxon>Xylariomycetidae</taxon>
        <taxon>Amphisphaeriales</taxon>
        <taxon>Pseudomassariaceae</taxon>
        <taxon>Pseudomassariella</taxon>
    </lineage>
</organism>
<feature type="compositionally biased region" description="Polar residues" evidence="9">
    <location>
        <begin position="252"/>
        <end position="275"/>
    </location>
</feature>
<comment type="subcellular location">
    <subcellularLocation>
        <location evidence="1">Nucleus</location>
    </subcellularLocation>
</comment>
<comment type="similarity">
    <text evidence="2">Belongs to the pinin family.</text>
</comment>
<name>A0A1Y2EFD0_9PEZI</name>
<feature type="region of interest" description="Disordered" evidence="9">
    <location>
        <begin position="227"/>
        <end position="298"/>
    </location>
</feature>
<keyword evidence="3" id="KW-0507">mRNA processing</keyword>
<gene>
    <name evidence="11" type="ORF">BCR38DRAFT_86737</name>
</gene>
<dbReference type="EMBL" id="MCFJ01000002">
    <property type="protein sequence ID" value="ORY69505.1"/>
    <property type="molecule type" value="Genomic_DNA"/>
</dbReference>
<keyword evidence="4" id="KW-0805">Transcription regulation</keyword>
<dbReference type="GO" id="GO:0071013">
    <property type="term" value="C:catalytic step 2 spliceosome"/>
    <property type="evidence" value="ECO:0007669"/>
    <property type="project" value="TreeGrafter"/>
</dbReference>
<proteinExistence type="inferred from homology"/>
<comment type="caution">
    <text evidence="11">The sequence shown here is derived from an EMBL/GenBank/DDBJ whole genome shotgun (WGS) entry which is preliminary data.</text>
</comment>
<feature type="domain" description="Pinin/SDK/MemA protein" evidence="10">
    <location>
        <begin position="81"/>
        <end position="196"/>
    </location>
</feature>
<keyword evidence="7" id="KW-0539">Nucleus</keyword>
<feature type="compositionally biased region" description="Acidic residues" evidence="9">
    <location>
        <begin position="280"/>
        <end position="298"/>
    </location>
</feature>
<evidence type="ECO:0000256" key="7">
    <source>
        <dbReference type="ARBA" id="ARBA00023242"/>
    </source>
</evidence>
<reference evidence="11 12" key="1">
    <citation type="submission" date="2016-07" db="EMBL/GenBank/DDBJ databases">
        <title>Pervasive Adenine N6-methylation of Active Genes in Fungi.</title>
        <authorList>
            <consortium name="DOE Joint Genome Institute"/>
            <person name="Mondo S.J."/>
            <person name="Dannebaum R.O."/>
            <person name="Kuo R.C."/>
            <person name="Labutti K."/>
            <person name="Haridas S."/>
            <person name="Kuo A."/>
            <person name="Salamov A."/>
            <person name="Ahrendt S.R."/>
            <person name="Lipzen A."/>
            <person name="Sullivan W."/>
            <person name="Andreopoulos W.B."/>
            <person name="Clum A."/>
            <person name="Lindquist E."/>
            <person name="Daum C."/>
            <person name="Ramamoorthy G.K."/>
            <person name="Gryganskyi A."/>
            <person name="Culley D."/>
            <person name="Magnuson J.K."/>
            <person name="James T.Y."/>
            <person name="O'Malley M.A."/>
            <person name="Stajich J.E."/>
            <person name="Spatafora J.W."/>
            <person name="Visel A."/>
            <person name="Grigoriev I.V."/>
        </authorList>
    </citation>
    <scope>NUCLEOTIDE SEQUENCE [LARGE SCALE GENOMIC DNA]</scope>
    <source>
        <strain evidence="11 12">CBS 129021</strain>
    </source>
</reference>
<evidence type="ECO:0000313" key="12">
    <source>
        <dbReference type="Proteomes" id="UP000193689"/>
    </source>
</evidence>
<dbReference type="GeneID" id="63781918"/>
<dbReference type="Proteomes" id="UP000193689">
    <property type="component" value="Unassembled WGS sequence"/>
</dbReference>
<dbReference type="InterPro" id="IPR006786">
    <property type="entry name" value="Pinin_SDK_MemA"/>
</dbReference>